<dbReference type="Gene3D" id="3.40.190.10">
    <property type="entry name" value="Periplasmic binding protein-like II"/>
    <property type="match status" value="1"/>
</dbReference>
<name>A0A1E5QBM2_9PROT</name>
<dbReference type="NCBIfam" id="TIGR01409">
    <property type="entry name" value="TAT_signal_seq"/>
    <property type="match status" value="1"/>
</dbReference>
<dbReference type="GO" id="GO:0046872">
    <property type="term" value="F:metal ion binding"/>
    <property type="evidence" value="ECO:0007669"/>
    <property type="project" value="UniProtKB-KW"/>
</dbReference>
<keyword evidence="5" id="KW-1185">Reference proteome</keyword>
<keyword evidence="1" id="KW-0732">Signal</keyword>
<gene>
    <name evidence="4" type="ORF">BEN30_03240</name>
</gene>
<dbReference type="STRING" id="28181.BEN30_03240"/>
<feature type="binding site" evidence="3">
    <location>
        <position position="228"/>
    </location>
    <ligand>
        <name>substrate</name>
    </ligand>
</feature>
<reference evidence="5" key="1">
    <citation type="submission" date="2016-07" db="EMBL/GenBank/DDBJ databases">
        <authorList>
            <person name="Florea S."/>
            <person name="Webb J.S."/>
            <person name="Jaromczyk J."/>
            <person name="Schardl C.L."/>
        </authorList>
    </citation>
    <scope>NUCLEOTIDE SEQUENCE [LARGE SCALE GENOMIC DNA]</scope>
    <source>
        <strain evidence="5">MV-1</strain>
    </source>
</reference>
<dbReference type="InterPro" id="IPR018389">
    <property type="entry name" value="DctP_fam"/>
</dbReference>
<dbReference type="PANTHER" id="PTHR33376:SF5">
    <property type="entry name" value="EXTRACYTOPLASMIC SOLUTE RECEPTOR PROTEIN"/>
    <property type="match status" value="1"/>
</dbReference>
<sequence length="379" mass="40681">MKRRDFVKGAALAAGAAALTACGKEEQAAAPKEVAPAAPALSKQLRQLKMVTTWPKGFPGVGTGAQRLADSISAMTEGRISVKLYGGGELVPALESFNAVSSGTADMYHGAEYYWQGNSKAFNFFTTVPFGLTATEMDAWLYYGGGQDLWDELAAGFNVKAFAAGNTGVQMGGWFNKEINTVEDYKGLKMRMPGLGGEVIRQLGGQSITTPASEIFSALQSGAIDATEWVGPWNDLAMGFYKVAKYYYYPGFHEPGSTLSCGINTTVWNSFSAQDQAIVAFACAAENNRMLAEFNANNGGALKTLVEEHGVQLRRQSDDILKALGEASGVVLAEVASSDPMTRKIYDSFMSFRKQALDWTSKSEMAFTAARALDYTYGG</sequence>
<dbReference type="InterPro" id="IPR006311">
    <property type="entry name" value="TAT_signal"/>
</dbReference>
<evidence type="ECO:0000256" key="1">
    <source>
        <dbReference type="ARBA" id="ARBA00022729"/>
    </source>
</evidence>
<dbReference type="Pfam" id="PF03480">
    <property type="entry name" value="DctP"/>
    <property type="match status" value="1"/>
</dbReference>
<feature type="binding site" evidence="2">
    <location>
        <position position="170"/>
    </location>
    <ligand>
        <name>substrate</name>
    </ligand>
</feature>
<feature type="binding site" evidence="3">
    <location>
        <position position="229"/>
    </location>
    <ligand>
        <name>Na(+)</name>
        <dbReference type="ChEBI" id="CHEBI:29101"/>
    </ligand>
</feature>
<dbReference type="AlphaFoldDB" id="A0A1E5QBM2"/>
<feature type="binding site" evidence="2">
    <location>
        <position position="191"/>
    </location>
    <ligand>
        <name>substrate</name>
    </ligand>
</feature>
<dbReference type="PIRSF" id="PIRSF039026">
    <property type="entry name" value="SiaP"/>
    <property type="match status" value="1"/>
</dbReference>
<dbReference type="NCBIfam" id="NF037995">
    <property type="entry name" value="TRAP_S1"/>
    <property type="match status" value="1"/>
</dbReference>
<dbReference type="InterPro" id="IPR019546">
    <property type="entry name" value="TAT_signal_bac_arc"/>
</dbReference>
<evidence type="ECO:0000256" key="3">
    <source>
        <dbReference type="PIRSR" id="PIRSR039026-2"/>
    </source>
</evidence>
<evidence type="ECO:0000256" key="2">
    <source>
        <dbReference type="PIRSR" id="PIRSR039026-1"/>
    </source>
</evidence>
<dbReference type="PROSITE" id="PS51318">
    <property type="entry name" value="TAT"/>
    <property type="match status" value="1"/>
</dbReference>
<dbReference type="EMBL" id="MCGG01000007">
    <property type="protein sequence ID" value="OEJ69432.1"/>
    <property type="molecule type" value="Genomic_DNA"/>
</dbReference>
<dbReference type="CDD" id="cd13604">
    <property type="entry name" value="PBP2_TRAP_ketoacid_lactate_like"/>
    <property type="match status" value="1"/>
</dbReference>
<comment type="caution">
    <text evidence="4">The sequence shown here is derived from an EMBL/GenBank/DDBJ whole genome shotgun (WGS) entry which is preliminary data.</text>
</comment>
<dbReference type="Proteomes" id="UP000095347">
    <property type="component" value="Unassembled WGS sequence"/>
</dbReference>
<dbReference type="SUPFAM" id="SSF53850">
    <property type="entry name" value="Periplasmic binding protein-like II"/>
    <property type="match status" value="1"/>
</dbReference>
<protein>
    <submittedName>
        <fullName evidence="4">ABC transporter substrate-binding protein</fullName>
    </submittedName>
</protein>
<dbReference type="GO" id="GO:0031317">
    <property type="term" value="C:tripartite ATP-independent periplasmic transporter complex"/>
    <property type="evidence" value="ECO:0007669"/>
    <property type="project" value="InterPro"/>
</dbReference>
<keyword evidence="3" id="KW-0479">Metal-binding</keyword>
<dbReference type="InterPro" id="IPR038404">
    <property type="entry name" value="TRAP_DctP_sf"/>
</dbReference>
<dbReference type="PANTHER" id="PTHR33376">
    <property type="match status" value="1"/>
</dbReference>
<dbReference type="GO" id="GO:0055085">
    <property type="term" value="P:transmembrane transport"/>
    <property type="evidence" value="ECO:0007669"/>
    <property type="project" value="InterPro"/>
</dbReference>
<dbReference type="RefSeq" id="WP_069956584.1">
    <property type="nucleotide sequence ID" value="NZ_MCGG01000007.1"/>
</dbReference>
<feature type="binding site" evidence="3">
    <location>
        <position position="254"/>
    </location>
    <ligand>
        <name>substrate</name>
    </ligand>
</feature>
<proteinExistence type="predicted"/>
<organism evidence="4 5">
    <name type="scientific">Magnetovibrio blakemorei</name>
    <dbReference type="NCBI Taxonomy" id="28181"/>
    <lineage>
        <taxon>Bacteria</taxon>
        <taxon>Pseudomonadati</taxon>
        <taxon>Pseudomonadota</taxon>
        <taxon>Alphaproteobacteria</taxon>
        <taxon>Rhodospirillales</taxon>
        <taxon>Magnetovibrionaceae</taxon>
        <taxon>Magnetovibrio</taxon>
    </lineage>
</organism>
<dbReference type="PROSITE" id="PS51257">
    <property type="entry name" value="PROKAR_LIPOPROTEIN"/>
    <property type="match status" value="1"/>
</dbReference>
<dbReference type="OrthoDB" id="9780733at2"/>
<dbReference type="Gene3D" id="3.40.190.170">
    <property type="entry name" value="Bacterial extracellular solute-binding protein, family 7"/>
    <property type="match status" value="1"/>
</dbReference>
<dbReference type="InterPro" id="IPR026289">
    <property type="entry name" value="SBP_TakP-like"/>
</dbReference>
<accession>A0A1E5QBM2</accession>
<evidence type="ECO:0000313" key="5">
    <source>
        <dbReference type="Proteomes" id="UP000095347"/>
    </source>
</evidence>
<evidence type="ECO:0000313" key="4">
    <source>
        <dbReference type="EMBL" id="OEJ69432.1"/>
    </source>
</evidence>